<reference evidence="1 2" key="1">
    <citation type="journal article" date="2016" name="Nat. Commun.">
        <title>Thousands of microbial genomes shed light on interconnected biogeochemical processes in an aquifer system.</title>
        <authorList>
            <person name="Anantharaman K."/>
            <person name="Brown C.T."/>
            <person name="Hug L.A."/>
            <person name="Sharon I."/>
            <person name="Castelle C.J."/>
            <person name="Probst A.J."/>
            <person name="Thomas B.C."/>
            <person name="Singh A."/>
            <person name="Wilkins M.J."/>
            <person name="Karaoz U."/>
            <person name="Brodie E.L."/>
            <person name="Williams K.H."/>
            <person name="Hubbard S.S."/>
            <person name="Banfield J.F."/>
        </authorList>
    </citation>
    <scope>NUCLEOTIDE SEQUENCE [LARGE SCALE GENOMIC DNA]</scope>
</reference>
<proteinExistence type="predicted"/>
<evidence type="ECO:0000313" key="2">
    <source>
        <dbReference type="Proteomes" id="UP000185891"/>
    </source>
</evidence>
<sequence>MKKFLNKEIFDHTSRHGTRFFANRCDFEGGVKVYASGGISKENLMLDVAEMIGFHATNIWPQLLGFFGYDTIAFNFDNKEIKNKYVCEMHGSIEHMQSIDRLCPSCRKP</sequence>
<dbReference type="AlphaFoldDB" id="A0A1F5ENC4"/>
<evidence type="ECO:0000313" key="1">
    <source>
        <dbReference type="EMBL" id="OGD68908.1"/>
    </source>
</evidence>
<gene>
    <name evidence="1" type="ORF">A3E89_02940</name>
</gene>
<organism evidence="1 2">
    <name type="scientific">Candidatus Campbellbacteria bacterium RIFCSPHIGHO2_12_FULL_35_10</name>
    <dbReference type="NCBI Taxonomy" id="1797578"/>
    <lineage>
        <taxon>Bacteria</taxon>
        <taxon>Candidatus Campbelliibacteriota</taxon>
    </lineage>
</organism>
<protein>
    <submittedName>
        <fullName evidence="1">Uncharacterized protein</fullName>
    </submittedName>
</protein>
<dbReference type="EMBL" id="MFAA01000020">
    <property type="protein sequence ID" value="OGD68908.1"/>
    <property type="molecule type" value="Genomic_DNA"/>
</dbReference>
<name>A0A1F5ENC4_9BACT</name>
<accession>A0A1F5ENC4</accession>
<dbReference type="Proteomes" id="UP000185891">
    <property type="component" value="Unassembled WGS sequence"/>
</dbReference>
<comment type="caution">
    <text evidence="1">The sequence shown here is derived from an EMBL/GenBank/DDBJ whole genome shotgun (WGS) entry which is preliminary data.</text>
</comment>